<gene>
    <name evidence="1" type="ordered locus">SP_0747</name>
</gene>
<reference evidence="1 2" key="1">
    <citation type="journal article" date="2001" name="Science">
        <title>Complete genome sequence of a virulent isolate of Streptococcus pneumoniae.</title>
        <authorList>
            <person name="Tettelin H."/>
            <person name="Nelson K.E."/>
            <person name="Paulsen I.T."/>
            <person name="Eisen J.A."/>
            <person name="Read T.D."/>
            <person name="Peterson S."/>
            <person name="Heidelberg J."/>
            <person name="DeBoy R.T."/>
            <person name="Haft D.H."/>
            <person name="Dodson R.J."/>
            <person name="Durkin A.S."/>
            <person name="Gwinn M."/>
            <person name="Kolonay J.F."/>
            <person name="Nelson W.C."/>
            <person name="Peterson J.D."/>
            <person name="Umayam L.A."/>
            <person name="White O."/>
            <person name="Salzberg S.L."/>
            <person name="Lewis M.R."/>
            <person name="Radune D."/>
            <person name="Holtzapple E."/>
            <person name="Khouri H."/>
            <person name="Wolf A.M."/>
            <person name="Utterback T.R."/>
            <person name="Hansen C.L."/>
            <person name="McDonald L.A."/>
            <person name="Feldblyum T.V."/>
            <person name="Angiuoli S."/>
            <person name="Dickinson T."/>
            <person name="Hickey E.K."/>
            <person name="Holt I.E."/>
            <person name="Loftus B.J."/>
            <person name="Yang F."/>
            <person name="Smith H.O."/>
            <person name="Venter J.C."/>
            <person name="Dougherty B.A."/>
            <person name="Morrison D.A."/>
            <person name="Hollingshead S.K."/>
            <person name="Fraser C.M."/>
        </authorList>
    </citation>
    <scope>NUCLEOTIDE SEQUENCE [LARGE SCALE GENOMIC DNA]</scope>
    <source>
        <strain evidence="2">ATCC BAA-334 / TIGR4</strain>
    </source>
</reference>
<sequence length="32" mass="3701">MTFSNMINPLSKKSLPIIPKKANPVEFAFYHH</sequence>
<organism evidence="1 2">
    <name type="scientific">Streptococcus pneumoniae serotype 4 (strain ATCC BAA-334 / TIGR4)</name>
    <dbReference type="NCBI Taxonomy" id="170187"/>
    <lineage>
        <taxon>Bacteria</taxon>
        <taxon>Bacillati</taxon>
        <taxon>Bacillota</taxon>
        <taxon>Bacilli</taxon>
        <taxon>Lactobacillales</taxon>
        <taxon>Streptococcaceae</taxon>
        <taxon>Streptococcus</taxon>
    </lineage>
</organism>
<evidence type="ECO:0000313" key="1">
    <source>
        <dbReference type="EMBL" id="AAK74886.1"/>
    </source>
</evidence>
<keyword evidence="2" id="KW-1185">Reference proteome</keyword>
<dbReference type="BioCyc" id="SPNE170187:G1FZB-763-MONOMER"/>
<evidence type="ECO:0000313" key="2">
    <source>
        <dbReference type="Proteomes" id="UP000000585"/>
    </source>
</evidence>
<dbReference type="EnsemblBacteria" id="AAK74886">
    <property type="protein sequence ID" value="AAK74886"/>
    <property type="gene ID" value="SP_0747"/>
</dbReference>
<evidence type="ECO:0008006" key="3">
    <source>
        <dbReference type="Google" id="ProtNLM"/>
    </source>
</evidence>
<dbReference type="Proteomes" id="UP000000585">
    <property type="component" value="Chromosome"/>
</dbReference>
<dbReference type="PaxDb" id="170187-SP_0747"/>
<proteinExistence type="predicted"/>
<dbReference type="EMBL" id="AE005672">
    <property type="protein sequence ID" value="AAK74886.1"/>
    <property type="molecule type" value="Genomic_DNA"/>
</dbReference>
<protein>
    <recommendedName>
        <fullName evidence="3">Clp protease</fullName>
    </recommendedName>
</protein>
<dbReference type="KEGG" id="spn:SP_0747"/>
<dbReference type="AlphaFoldDB" id="A0A0H2UP90"/>
<name>A0A0H2UP90_STRPN</name>
<accession>A0A0H2UP90</accession>